<dbReference type="Proteomes" id="UP001500392">
    <property type="component" value="Unassembled WGS sequence"/>
</dbReference>
<dbReference type="Pfam" id="PF12571">
    <property type="entry name" value="Phage_tail_fib"/>
    <property type="match status" value="1"/>
</dbReference>
<accession>A0ABP7WEI4</accession>
<dbReference type="SUPFAM" id="SSF88874">
    <property type="entry name" value="Receptor-binding domain of short tail fibre protein gp12"/>
    <property type="match status" value="1"/>
</dbReference>
<dbReference type="PANTHER" id="PTHR35191:SF1">
    <property type="entry name" value="PROPHAGE SIDE TAIL FIBER PROTEIN HOMOLOG STFQ-RELATED"/>
    <property type="match status" value="1"/>
</dbReference>
<dbReference type="InterPro" id="IPR037053">
    <property type="entry name" value="Phage_tail_collar_dom_sf"/>
</dbReference>
<protein>
    <recommendedName>
        <fullName evidence="5">Phage tail protein</fullName>
    </recommendedName>
</protein>
<evidence type="ECO:0000259" key="2">
    <source>
        <dbReference type="Pfam" id="PF12571"/>
    </source>
</evidence>
<dbReference type="InterPro" id="IPR011083">
    <property type="entry name" value="Phage_tail_collar_dom"/>
</dbReference>
<keyword evidence="4" id="KW-1185">Reference proteome</keyword>
<name>A0ABP7WEI4_9GAMM</name>
<dbReference type="EMBL" id="BAABDM010000001">
    <property type="protein sequence ID" value="GAA4087364.1"/>
    <property type="molecule type" value="Genomic_DNA"/>
</dbReference>
<organism evidence="3 4">
    <name type="scientific">Zhongshania borealis</name>
    <dbReference type="NCBI Taxonomy" id="889488"/>
    <lineage>
        <taxon>Bacteria</taxon>
        <taxon>Pseudomonadati</taxon>
        <taxon>Pseudomonadota</taxon>
        <taxon>Gammaproteobacteria</taxon>
        <taxon>Cellvibrionales</taxon>
        <taxon>Spongiibacteraceae</taxon>
        <taxon>Zhongshania</taxon>
    </lineage>
</organism>
<dbReference type="Pfam" id="PF07484">
    <property type="entry name" value="Collar"/>
    <property type="match status" value="1"/>
</dbReference>
<sequence length="462" mass="49428">MPNFMTIHTAYGLERLAAAEISGEPINLIEVAVGDSNGNDVYPEEGQTGLVRERFRDTVNRVYQDPEDNTRYTVELIIPATEGGFTLREVGVFDDQGGLVVVGNLPTTYKPTDADGAFADTVVRVEFAVSNGAIITLQVDPNVVVATQTWIINNITMSSLTPGGTTGQVLRKQSNSAGDVDWEDPDVTNVTVDTIEEEQTLADAQTQVDLATVTTRGLVVYVDKQRLYPGAGAEQWQKAAAPNDETRIILGQSYTAGTKIICAQNEPTGNAPAPLERSKNLADVESKATSRANLDVFSRTETRQMAPAGMLAYFARSSAPSGWLKANGAAVGRTAYADLFASIGTTFGAGDGFNTFNLPDLRGEFIRSWDDSRGVDAGRTLGSWQGAAGGGLAQFKLIQQSSTPAGGVNSGEYSVPTNGSFSQYAYTGEYGTDNKGWLGFANDPLVTNLRPRNRAMLACIKF</sequence>
<feature type="domain" description="Phage tail fibre protein N-terminal" evidence="2">
    <location>
        <begin position="2"/>
        <end position="148"/>
    </location>
</feature>
<evidence type="ECO:0000259" key="1">
    <source>
        <dbReference type="Pfam" id="PF07484"/>
    </source>
</evidence>
<proteinExistence type="predicted"/>
<evidence type="ECO:0000313" key="4">
    <source>
        <dbReference type="Proteomes" id="UP001500392"/>
    </source>
</evidence>
<gene>
    <name evidence="3" type="ORF">GCM10022414_07650</name>
</gene>
<evidence type="ECO:0008006" key="5">
    <source>
        <dbReference type="Google" id="ProtNLM"/>
    </source>
</evidence>
<dbReference type="Gene3D" id="3.90.1340.10">
    <property type="entry name" value="Phage tail collar domain"/>
    <property type="match status" value="1"/>
</dbReference>
<feature type="domain" description="Phage tail collar" evidence="1">
    <location>
        <begin position="309"/>
        <end position="366"/>
    </location>
</feature>
<dbReference type="RefSeq" id="WP_344932513.1">
    <property type="nucleotide sequence ID" value="NZ_BAABDM010000001.1"/>
</dbReference>
<dbReference type="InterPro" id="IPR022225">
    <property type="entry name" value="Phage_tail_fibre_N"/>
</dbReference>
<reference evidence="4" key="1">
    <citation type="journal article" date="2019" name="Int. J. Syst. Evol. Microbiol.">
        <title>The Global Catalogue of Microorganisms (GCM) 10K type strain sequencing project: providing services to taxonomists for standard genome sequencing and annotation.</title>
        <authorList>
            <consortium name="The Broad Institute Genomics Platform"/>
            <consortium name="The Broad Institute Genome Sequencing Center for Infectious Disease"/>
            <person name="Wu L."/>
            <person name="Ma J."/>
        </authorList>
    </citation>
    <scope>NUCLEOTIDE SEQUENCE [LARGE SCALE GENOMIC DNA]</scope>
    <source>
        <strain evidence="4">JCM 17304</strain>
    </source>
</reference>
<dbReference type="PANTHER" id="PTHR35191">
    <property type="entry name" value="PROPHAGE SIDE TAIL FIBER PROTEIN HOMOLOG STFQ-RELATED"/>
    <property type="match status" value="1"/>
</dbReference>
<evidence type="ECO:0000313" key="3">
    <source>
        <dbReference type="EMBL" id="GAA4087364.1"/>
    </source>
</evidence>
<comment type="caution">
    <text evidence="3">The sequence shown here is derived from an EMBL/GenBank/DDBJ whole genome shotgun (WGS) entry which is preliminary data.</text>
</comment>
<dbReference type="InterPro" id="IPR051934">
    <property type="entry name" value="Phage_Tail_Fiber_Structural"/>
</dbReference>